<keyword evidence="3" id="KW-1185">Reference proteome</keyword>
<name>A0A6G1QJS5_CHAAH</name>
<accession>A0A6G1QJS5</accession>
<feature type="region of interest" description="Disordered" evidence="1">
    <location>
        <begin position="1"/>
        <end position="24"/>
    </location>
</feature>
<sequence>MRDKSRTTGAHQQANIAQWQNSKPPEQFRSQYMDNVHTQISVHICISHQIPPFGA</sequence>
<feature type="compositionally biased region" description="Polar residues" evidence="1">
    <location>
        <begin position="7"/>
        <end position="24"/>
    </location>
</feature>
<evidence type="ECO:0000256" key="1">
    <source>
        <dbReference type="SAM" id="MobiDB-lite"/>
    </source>
</evidence>
<proteinExistence type="predicted"/>
<protein>
    <submittedName>
        <fullName evidence="2">Uncharacterized protein</fullName>
    </submittedName>
</protein>
<organism evidence="2 3">
    <name type="scientific">Channa argus</name>
    <name type="common">Northern snakehead</name>
    <name type="synonym">Ophicephalus argus</name>
    <dbReference type="NCBI Taxonomy" id="215402"/>
    <lineage>
        <taxon>Eukaryota</taxon>
        <taxon>Metazoa</taxon>
        <taxon>Chordata</taxon>
        <taxon>Craniata</taxon>
        <taxon>Vertebrata</taxon>
        <taxon>Euteleostomi</taxon>
        <taxon>Actinopterygii</taxon>
        <taxon>Neopterygii</taxon>
        <taxon>Teleostei</taxon>
        <taxon>Neoteleostei</taxon>
        <taxon>Acanthomorphata</taxon>
        <taxon>Anabantaria</taxon>
        <taxon>Anabantiformes</taxon>
        <taxon>Channoidei</taxon>
        <taxon>Channidae</taxon>
        <taxon>Channa</taxon>
    </lineage>
</organism>
<evidence type="ECO:0000313" key="3">
    <source>
        <dbReference type="Proteomes" id="UP000503349"/>
    </source>
</evidence>
<gene>
    <name evidence="2" type="ORF">EXN66_Car018251</name>
</gene>
<dbReference type="Proteomes" id="UP000503349">
    <property type="component" value="Chromosome 18"/>
</dbReference>
<reference evidence="3" key="2">
    <citation type="submission" date="2019-02" db="EMBL/GenBank/DDBJ databases">
        <title>Opniocepnalus argus Var Kimnra genome.</title>
        <authorList>
            <person name="Zhou C."/>
            <person name="Xiao S."/>
        </authorList>
    </citation>
    <scope>NUCLEOTIDE SEQUENCE [LARGE SCALE GENOMIC DNA]</scope>
</reference>
<dbReference type="AlphaFoldDB" id="A0A6G1QJS5"/>
<dbReference type="EMBL" id="CM015729">
    <property type="protein sequence ID" value="KAF3702563.1"/>
    <property type="molecule type" value="Genomic_DNA"/>
</dbReference>
<evidence type="ECO:0000313" key="2">
    <source>
        <dbReference type="EMBL" id="KAF3702563.1"/>
    </source>
</evidence>
<reference evidence="2 3" key="1">
    <citation type="submission" date="2019-02" db="EMBL/GenBank/DDBJ databases">
        <title>Opniocepnalus argus genome.</title>
        <authorList>
            <person name="Zhou C."/>
            <person name="Xiao S."/>
        </authorList>
    </citation>
    <scope>NUCLEOTIDE SEQUENCE [LARGE SCALE GENOMIC DNA]</scope>
    <source>
        <strain evidence="2">OARG1902GOOAL</strain>
        <tissue evidence="2">Muscle</tissue>
    </source>
</reference>